<name>A6JCA8_RAT</name>
<accession>A6JCA8</accession>
<evidence type="ECO:0000313" key="1">
    <source>
        <dbReference type="EMBL" id="EDM08635.1"/>
    </source>
</evidence>
<dbReference type="EMBL" id="CH473980">
    <property type="protein sequence ID" value="EDM08635.1"/>
    <property type="molecule type" value="Genomic_DNA"/>
</dbReference>
<reference evidence="2" key="1">
    <citation type="submission" date="2005-09" db="EMBL/GenBank/DDBJ databases">
        <authorList>
            <person name="Mural R.J."/>
            <person name="Li P.W."/>
            <person name="Adams M.D."/>
            <person name="Amanatides P.G."/>
            <person name="Baden-Tillson H."/>
            <person name="Barnstead M."/>
            <person name="Chin S.H."/>
            <person name="Dew I."/>
            <person name="Evans C.A."/>
            <person name="Ferriera S."/>
            <person name="Flanigan M."/>
            <person name="Fosler C."/>
            <person name="Glodek A."/>
            <person name="Gu Z."/>
            <person name="Holt R.A."/>
            <person name="Jennings D."/>
            <person name="Kraft C.L."/>
            <person name="Lu F."/>
            <person name="Nguyen T."/>
            <person name="Nusskern D.R."/>
            <person name="Pfannkoch C.M."/>
            <person name="Sitter C."/>
            <person name="Sutton G.G."/>
            <person name="Venter J.C."/>
            <person name="Wang Z."/>
            <person name="Woodage T."/>
            <person name="Zheng X.H."/>
            <person name="Zhong F."/>
        </authorList>
    </citation>
    <scope>NUCLEOTIDE SEQUENCE [LARGE SCALE GENOMIC DNA]</scope>
    <source>
        <strain>BN</strain>
        <strain evidence="2">Sprague-Dawley</strain>
    </source>
</reference>
<dbReference type="AlphaFoldDB" id="A6JCA8"/>
<gene>
    <name evidence="1" type="ORF">rCG_24907</name>
</gene>
<proteinExistence type="predicted"/>
<organism evidence="1 2">
    <name type="scientific">Rattus norvegicus</name>
    <name type="common">Rat</name>
    <dbReference type="NCBI Taxonomy" id="10116"/>
    <lineage>
        <taxon>Eukaryota</taxon>
        <taxon>Metazoa</taxon>
        <taxon>Chordata</taxon>
        <taxon>Craniata</taxon>
        <taxon>Vertebrata</taxon>
        <taxon>Euteleostomi</taxon>
        <taxon>Mammalia</taxon>
        <taxon>Eutheria</taxon>
        <taxon>Euarchontoglires</taxon>
        <taxon>Glires</taxon>
        <taxon>Rodentia</taxon>
        <taxon>Myomorpha</taxon>
        <taxon>Muroidea</taxon>
        <taxon>Muridae</taxon>
        <taxon>Murinae</taxon>
        <taxon>Rattus</taxon>
    </lineage>
</organism>
<dbReference type="Proteomes" id="UP000234681">
    <property type="component" value="Chromosome 1"/>
</dbReference>
<evidence type="ECO:0000313" key="2">
    <source>
        <dbReference type="Proteomes" id="UP000234681"/>
    </source>
</evidence>
<sequence length="51" mass="5585">MCVSTFIAGESVLTSQRTAPGSVQQSPKDSVVTGLSSFFFFFRSWGLNLYC</sequence>
<protein>
    <submittedName>
        <fullName evidence="1">RCG24907</fullName>
    </submittedName>
</protein>